<dbReference type="SUPFAM" id="SSF103473">
    <property type="entry name" value="MFS general substrate transporter"/>
    <property type="match status" value="1"/>
</dbReference>
<dbReference type="PRINTS" id="PR01035">
    <property type="entry name" value="TCRTETA"/>
</dbReference>
<comment type="similarity">
    <text evidence="3">Belongs to the major facilitator superfamily. TCR/Tet family.</text>
</comment>
<evidence type="ECO:0000256" key="3">
    <source>
        <dbReference type="ARBA" id="ARBA00007520"/>
    </source>
</evidence>
<evidence type="ECO:0000259" key="10">
    <source>
        <dbReference type="PROSITE" id="PS50850"/>
    </source>
</evidence>
<dbReference type="PROSITE" id="PS00216">
    <property type="entry name" value="SUGAR_TRANSPORT_1"/>
    <property type="match status" value="1"/>
</dbReference>
<dbReference type="InterPro" id="IPR001958">
    <property type="entry name" value="Tet-R_TetA/multi-R_MdtG-like"/>
</dbReference>
<dbReference type="InterPro" id="IPR036259">
    <property type="entry name" value="MFS_trans_sf"/>
</dbReference>
<feature type="transmembrane region" description="Helical" evidence="9">
    <location>
        <begin position="301"/>
        <end position="325"/>
    </location>
</feature>
<gene>
    <name evidence="11" type="ORF">FM114_01435</name>
</gene>
<sequence length="390" mass="40076">MGGLVAVLAFLSALAPLSIDMYVPAFPAMARSLAVPAASIQLSMTACLVAIVLGQLVVGPLSDKIGRRRPLLLGTAAFVGFSLLAAIAPSAGLLVGARFLQGFCGAVGMVVARAVLTDQLRGTELAKAYSVLIMVIGVAPVIARVIGAAVLRVAPWNAIFVVLAAAGLIALLLAARLVPESHPEHLRTTGNLGASTRPMIELVALQRFLGMVLTLGAASAGMFAYISGSTFVFQEHYGMSPTGYSIVFAVNSAAVILSSMVFGRLSTHFPLERLLPLGIGLSLTGALAQVLFDVVHGDTMVVTWICLFVTQLGLAWIIGSTMTLGQTLAQHASGAGSALLGAGQFILGAAIAPVVGFFGTGGPLPMAVIMLVAYAVAVLVWFALGRTEPS</sequence>
<dbReference type="PANTHER" id="PTHR42718">
    <property type="entry name" value="MAJOR FACILITATOR SUPERFAMILY MULTIDRUG TRANSPORTER MFSC"/>
    <property type="match status" value="1"/>
</dbReference>
<dbReference type="GO" id="GO:1990961">
    <property type="term" value="P:xenobiotic detoxification by transmembrane export across the plasma membrane"/>
    <property type="evidence" value="ECO:0007669"/>
    <property type="project" value="InterPro"/>
</dbReference>
<dbReference type="InterPro" id="IPR020846">
    <property type="entry name" value="MFS_dom"/>
</dbReference>
<dbReference type="GO" id="GO:0042910">
    <property type="term" value="F:xenobiotic transmembrane transporter activity"/>
    <property type="evidence" value="ECO:0007669"/>
    <property type="project" value="InterPro"/>
</dbReference>
<proteinExistence type="inferred from homology"/>
<dbReference type="CDD" id="cd17320">
    <property type="entry name" value="MFS_MdfA_MDR_like"/>
    <property type="match status" value="1"/>
</dbReference>
<feature type="transmembrane region" description="Helical" evidence="9">
    <location>
        <begin position="42"/>
        <end position="59"/>
    </location>
</feature>
<dbReference type="AlphaFoldDB" id="A0A1R4IEQ6"/>
<feature type="transmembrane region" description="Helical" evidence="9">
    <location>
        <begin position="208"/>
        <end position="232"/>
    </location>
</feature>
<feature type="domain" description="Major facilitator superfamily (MFS) profile" evidence="10">
    <location>
        <begin position="4"/>
        <end position="388"/>
    </location>
</feature>
<dbReference type="InterPro" id="IPR004812">
    <property type="entry name" value="Efflux_drug-R_Bcr/CmlA"/>
</dbReference>
<dbReference type="GO" id="GO:0005886">
    <property type="term" value="C:plasma membrane"/>
    <property type="evidence" value="ECO:0007669"/>
    <property type="project" value="UniProtKB-SubCell"/>
</dbReference>
<organism evidence="11 12">
    <name type="scientific">Luteococcus japonicus LSP_Lj1</name>
    <dbReference type="NCBI Taxonomy" id="1255658"/>
    <lineage>
        <taxon>Bacteria</taxon>
        <taxon>Bacillati</taxon>
        <taxon>Actinomycetota</taxon>
        <taxon>Actinomycetes</taxon>
        <taxon>Propionibacteriales</taxon>
        <taxon>Propionibacteriaceae</taxon>
        <taxon>Luteococcus</taxon>
    </lineage>
</organism>
<feature type="transmembrane region" description="Helical" evidence="9">
    <location>
        <begin position="99"/>
        <end position="116"/>
    </location>
</feature>
<keyword evidence="4" id="KW-0813">Transport</keyword>
<keyword evidence="5" id="KW-1003">Cell membrane</keyword>
<feature type="transmembrane region" description="Helical" evidence="9">
    <location>
        <begin position="71"/>
        <end position="93"/>
    </location>
</feature>
<evidence type="ECO:0000256" key="1">
    <source>
        <dbReference type="ARBA" id="ARBA00004651"/>
    </source>
</evidence>
<comment type="similarity">
    <text evidence="2">Belongs to the major facilitator superfamily. Bcr/CmlA family.</text>
</comment>
<dbReference type="PANTHER" id="PTHR42718:SF9">
    <property type="entry name" value="MAJOR FACILITATOR SUPERFAMILY MULTIDRUG TRANSPORTER MFSC"/>
    <property type="match status" value="1"/>
</dbReference>
<evidence type="ECO:0000256" key="5">
    <source>
        <dbReference type="ARBA" id="ARBA00022475"/>
    </source>
</evidence>
<feature type="transmembrane region" description="Helical" evidence="9">
    <location>
        <begin position="337"/>
        <end position="358"/>
    </location>
</feature>
<feature type="transmembrane region" description="Helical" evidence="9">
    <location>
        <begin position="244"/>
        <end position="262"/>
    </location>
</feature>
<reference evidence="11 12" key="1">
    <citation type="submission" date="2017-02" db="EMBL/GenBank/DDBJ databases">
        <authorList>
            <person name="Peterson S.W."/>
        </authorList>
    </citation>
    <scope>NUCLEOTIDE SEQUENCE [LARGE SCALE GENOMIC DNA]</scope>
    <source>
        <strain evidence="11 12">LSP_Lj1</strain>
    </source>
</reference>
<keyword evidence="6 9" id="KW-0812">Transmembrane</keyword>
<keyword evidence="12" id="KW-1185">Reference proteome</keyword>
<dbReference type="Proteomes" id="UP000188342">
    <property type="component" value="Unassembled WGS sequence"/>
</dbReference>
<name>A0A1R4IEQ6_9ACTN</name>
<evidence type="ECO:0000256" key="7">
    <source>
        <dbReference type="ARBA" id="ARBA00022989"/>
    </source>
</evidence>
<feature type="transmembrane region" description="Helical" evidence="9">
    <location>
        <begin position="128"/>
        <end position="150"/>
    </location>
</feature>
<dbReference type="NCBIfam" id="TIGR00710">
    <property type="entry name" value="efflux_Bcr_CflA"/>
    <property type="match status" value="1"/>
</dbReference>
<evidence type="ECO:0000313" key="12">
    <source>
        <dbReference type="Proteomes" id="UP000188342"/>
    </source>
</evidence>
<evidence type="ECO:0000256" key="2">
    <source>
        <dbReference type="ARBA" id="ARBA00006236"/>
    </source>
</evidence>
<evidence type="ECO:0000256" key="6">
    <source>
        <dbReference type="ARBA" id="ARBA00022692"/>
    </source>
</evidence>
<dbReference type="OrthoDB" id="9814303at2"/>
<keyword evidence="8 9" id="KW-0472">Membrane</keyword>
<feature type="transmembrane region" description="Helical" evidence="9">
    <location>
        <begin position="364"/>
        <end position="384"/>
    </location>
</feature>
<evidence type="ECO:0000256" key="8">
    <source>
        <dbReference type="ARBA" id="ARBA00023136"/>
    </source>
</evidence>
<comment type="subcellular location">
    <subcellularLocation>
        <location evidence="1">Cell membrane</location>
        <topology evidence="1">Multi-pass membrane protein</topology>
    </subcellularLocation>
</comment>
<dbReference type="InterPro" id="IPR011701">
    <property type="entry name" value="MFS"/>
</dbReference>
<dbReference type="STRING" id="1255658.FM114_01435"/>
<feature type="transmembrane region" description="Helical" evidence="9">
    <location>
        <begin position="156"/>
        <end position="178"/>
    </location>
</feature>
<dbReference type="Pfam" id="PF07690">
    <property type="entry name" value="MFS_1"/>
    <property type="match status" value="1"/>
</dbReference>
<feature type="transmembrane region" description="Helical" evidence="9">
    <location>
        <begin position="274"/>
        <end position="295"/>
    </location>
</feature>
<dbReference type="InterPro" id="IPR005829">
    <property type="entry name" value="Sugar_transporter_CS"/>
</dbReference>
<accession>A0A1R4IEQ6</accession>
<dbReference type="PROSITE" id="PS50850">
    <property type="entry name" value="MFS"/>
    <property type="match status" value="1"/>
</dbReference>
<evidence type="ECO:0000313" key="11">
    <source>
        <dbReference type="EMBL" id="SJN18350.1"/>
    </source>
</evidence>
<evidence type="ECO:0000256" key="4">
    <source>
        <dbReference type="ARBA" id="ARBA00022448"/>
    </source>
</evidence>
<dbReference type="EMBL" id="FUKQ01000006">
    <property type="protein sequence ID" value="SJN18350.1"/>
    <property type="molecule type" value="Genomic_DNA"/>
</dbReference>
<evidence type="ECO:0000256" key="9">
    <source>
        <dbReference type="SAM" id="Phobius"/>
    </source>
</evidence>
<dbReference type="Gene3D" id="1.20.1720.10">
    <property type="entry name" value="Multidrug resistance protein D"/>
    <property type="match status" value="1"/>
</dbReference>
<protein>
    <submittedName>
        <fullName evidence="11">Multidrug resistance transporter, Bcr/CflA family</fullName>
    </submittedName>
</protein>
<keyword evidence="7 9" id="KW-1133">Transmembrane helix</keyword>